<sequence length="74" mass="8208">MNGMVDSFNVSVAAGILMHHAVCDRTSRLGRHGDLTEEEQQILLAEFSLRHSKSALIIAHEYAKQKAAMPFSKL</sequence>
<proteinExistence type="predicted"/>
<dbReference type="AlphaFoldDB" id="A0AAV5J2J9"/>
<keyword evidence="4" id="KW-1185">Reference proteome</keyword>
<dbReference type="InterPro" id="IPR033671">
    <property type="entry name" value="TrmH"/>
</dbReference>
<name>A0AAV5J2J9_9ROSI</name>
<gene>
    <name evidence="3" type="ORF">SLEP1_g20390</name>
</gene>
<evidence type="ECO:0000313" key="3">
    <source>
        <dbReference type="EMBL" id="GKV08813.1"/>
    </source>
</evidence>
<dbReference type="InterPro" id="IPR029028">
    <property type="entry name" value="Alpha/beta_knot_MTases"/>
</dbReference>
<dbReference type="Proteomes" id="UP001054252">
    <property type="component" value="Unassembled WGS sequence"/>
</dbReference>
<evidence type="ECO:0000256" key="2">
    <source>
        <dbReference type="ARBA" id="ARBA00022694"/>
    </source>
</evidence>
<evidence type="ECO:0000313" key="4">
    <source>
        <dbReference type="Proteomes" id="UP001054252"/>
    </source>
</evidence>
<dbReference type="Gene3D" id="3.40.1280.10">
    <property type="match status" value="1"/>
</dbReference>
<keyword evidence="2" id="KW-0819">tRNA processing</keyword>
<dbReference type="GO" id="GO:0008168">
    <property type="term" value="F:methyltransferase activity"/>
    <property type="evidence" value="ECO:0007669"/>
    <property type="project" value="InterPro"/>
</dbReference>
<dbReference type="InterPro" id="IPR029026">
    <property type="entry name" value="tRNA_m1G_MTases_N"/>
</dbReference>
<dbReference type="GO" id="GO:0002938">
    <property type="term" value="P:tRNA guanine ribose methylation"/>
    <property type="evidence" value="ECO:0007669"/>
    <property type="project" value="TreeGrafter"/>
</dbReference>
<reference evidence="3 4" key="1">
    <citation type="journal article" date="2021" name="Commun. Biol.">
        <title>The genome of Shorea leprosula (Dipterocarpaceae) highlights the ecological relevance of drought in aseasonal tropical rainforests.</title>
        <authorList>
            <person name="Ng K.K.S."/>
            <person name="Kobayashi M.J."/>
            <person name="Fawcett J.A."/>
            <person name="Hatakeyama M."/>
            <person name="Paape T."/>
            <person name="Ng C.H."/>
            <person name="Ang C.C."/>
            <person name="Tnah L.H."/>
            <person name="Lee C.T."/>
            <person name="Nishiyama T."/>
            <person name="Sese J."/>
            <person name="O'Brien M.J."/>
            <person name="Copetti D."/>
            <person name="Mohd Noor M.I."/>
            <person name="Ong R.C."/>
            <person name="Putra M."/>
            <person name="Sireger I.Z."/>
            <person name="Indrioko S."/>
            <person name="Kosugi Y."/>
            <person name="Izuno A."/>
            <person name="Isagi Y."/>
            <person name="Lee S.L."/>
            <person name="Shimizu K.K."/>
        </authorList>
    </citation>
    <scope>NUCLEOTIDE SEQUENCE [LARGE SCALE GENOMIC DNA]</scope>
    <source>
        <strain evidence="3">214</strain>
    </source>
</reference>
<comment type="caution">
    <text evidence="3">The sequence shown here is derived from an EMBL/GenBank/DDBJ whole genome shotgun (WGS) entry which is preliminary data.</text>
</comment>
<evidence type="ECO:0008006" key="5">
    <source>
        <dbReference type="Google" id="ProtNLM"/>
    </source>
</evidence>
<protein>
    <recommendedName>
        <fullName evidence="5">tRNA/rRNA methyltransferase SpoU type domain-containing protein</fullName>
    </recommendedName>
</protein>
<dbReference type="EMBL" id="BPVZ01000029">
    <property type="protein sequence ID" value="GKV08813.1"/>
    <property type="molecule type" value="Genomic_DNA"/>
</dbReference>
<dbReference type="PANTHER" id="PTHR43453:SF1">
    <property type="entry name" value="TRNA_RRNA METHYLTRANSFERASE SPOU TYPE DOMAIN-CONTAINING PROTEIN"/>
    <property type="match status" value="1"/>
</dbReference>
<keyword evidence="1" id="KW-0949">S-adenosyl-L-methionine</keyword>
<organism evidence="3 4">
    <name type="scientific">Rubroshorea leprosula</name>
    <dbReference type="NCBI Taxonomy" id="152421"/>
    <lineage>
        <taxon>Eukaryota</taxon>
        <taxon>Viridiplantae</taxon>
        <taxon>Streptophyta</taxon>
        <taxon>Embryophyta</taxon>
        <taxon>Tracheophyta</taxon>
        <taxon>Spermatophyta</taxon>
        <taxon>Magnoliopsida</taxon>
        <taxon>eudicotyledons</taxon>
        <taxon>Gunneridae</taxon>
        <taxon>Pentapetalae</taxon>
        <taxon>rosids</taxon>
        <taxon>malvids</taxon>
        <taxon>Malvales</taxon>
        <taxon>Dipterocarpaceae</taxon>
        <taxon>Rubroshorea</taxon>
    </lineage>
</organism>
<dbReference type="SUPFAM" id="SSF75217">
    <property type="entry name" value="alpha/beta knot"/>
    <property type="match status" value="1"/>
</dbReference>
<dbReference type="PANTHER" id="PTHR43453">
    <property type="entry name" value="RRNA METHYLASE-LIKE"/>
    <property type="match status" value="1"/>
</dbReference>
<evidence type="ECO:0000256" key="1">
    <source>
        <dbReference type="ARBA" id="ARBA00022691"/>
    </source>
</evidence>
<accession>A0AAV5J2J9</accession>